<dbReference type="PANTHER" id="PTHR47163:SF2">
    <property type="entry name" value="SI:DKEY-17M8.2"/>
    <property type="match status" value="1"/>
</dbReference>
<keyword evidence="4" id="KW-1185">Reference proteome</keyword>
<dbReference type="KEGG" id="rpb:RPB_3478"/>
<dbReference type="InterPro" id="IPR053164">
    <property type="entry name" value="IS1016-like_transposase"/>
</dbReference>
<dbReference type="PANTHER" id="PTHR47163">
    <property type="entry name" value="DDE_TNP_IS1595 DOMAIN-CONTAINING PROTEIN"/>
    <property type="match status" value="1"/>
</dbReference>
<dbReference type="RefSeq" id="WP_011442357.1">
    <property type="nucleotide sequence ID" value="NC_007778.1"/>
</dbReference>
<dbReference type="NCBIfam" id="NF033547">
    <property type="entry name" value="transpos_IS1595"/>
    <property type="match status" value="1"/>
</dbReference>
<dbReference type="AlphaFoldDB" id="Q2IUD7"/>
<dbReference type="eggNOG" id="COG3677">
    <property type="taxonomic scope" value="Bacteria"/>
</dbReference>
<feature type="domain" description="ISXO2-like transposase" evidence="2">
    <location>
        <begin position="128"/>
        <end position="283"/>
    </location>
</feature>
<dbReference type="EMBL" id="CP000250">
    <property type="protein sequence ID" value="ABD08173.1"/>
    <property type="molecule type" value="Genomic_DNA"/>
</dbReference>
<reference evidence="3 4" key="1">
    <citation type="submission" date="2006-01" db="EMBL/GenBank/DDBJ databases">
        <title>Complete sequence of Rhodopseudomonas palustris HaA2.</title>
        <authorList>
            <consortium name="US DOE Joint Genome Institute"/>
            <person name="Copeland A."/>
            <person name="Lucas S."/>
            <person name="Lapidus A."/>
            <person name="Barry K."/>
            <person name="Detter J.C."/>
            <person name="Glavina T."/>
            <person name="Hammon N."/>
            <person name="Israni S."/>
            <person name="Pitluck S."/>
            <person name="Chain P."/>
            <person name="Malfatti S."/>
            <person name="Shin M."/>
            <person name="Vergez L."/>
            <person name="Schmutz J."/>
            <person name="Larimer F."/>
            <person name="Land M."/>
            <person name="Hauser L."/>
            <person name="Pelletier D.A."/>
            <person name="Kyrpides N."/>
            <person name="Anderson I."/>
            <person name="Oda Y."/>
            <person name="Harwood C.S."/>
            <person name="Richardson P."/>
        </authorList>
    </citation>
    <scope>NUCLEOTIDE SEQUENCE [LARGE SCALE GENOMIC DNA]</scope>
    <source>
        <strain evidence="3 4">HaA2</strain>
    </source>
</reference>
<feature type="region of interest" description="Disordered" evidence="1">
    <location>
        <begin position="143"/>
        <end position="169"/>
    </location>
</feature>
<feature type="compositionally biased region" description="Basic residues" evidence="1">
    <location>
        <begin position="152"/>
        <end position="161"/>
    </location>
</feature>
<organism evidence="3 4">
    <name type="scientific">Rhodopseudomonas palustris (strain HaA2)</name>
    <dbReference type="NCBI Taxonomy" id="316058"/>
    <lineage>
        <taxon>Bacteria</taxon>
        <taxon>Pseudomonadati</taxon>
        <taxon>Pseudomonadota</taxon>
        <taxon>Alphaproteobacteria</taxon>
        <taxon>Hyphomicrobiales</taxon>
        <taxon>Nitrobacteraceae</taxon>
        <taxon>Rhodopseudomonas</taxon>
    </lineage>
</organism>
<name>Q2IUD7_RHOP2</name>
<dbReference type="Pfam" id="PF12762">
    <property type="entry name" value="DDE_Tnp_IS1595"/>
    <property type="match status" value="1"/>
</dbReference>
<evidence type="ECO:0000313" key="4">
    <source>
        <dbReference type="Proteomes" id="UP000008809"/>
    </source>
</evidence>
<dbReference type="Pfam" id="PF12760">
    <property type="entry name" value="Zn_ribbon_IS1595"/>
    <property type="match status" value="1"/>
</dbReference>
<dbReference type="InterPro" id="IPR024445">
    <property type="entry name" value="Tnp_ISXO2-like"/>
</dbReference>
<evidence type="ECO:0000256" key="1">
    <source>
        <dbReference type="SAM" id="MobiDB-lite"/>
    </source>
</evidence>
<dbReference type="Proteomes" id="UP000008809">
    <property type="component" value="Chromosome"/>
</dbReference>
<proteinExistence type="predicted"/>
<evidence type="ECO:0000259" key="2">
    <source>
        <dbReference type="SMART" id="SM01126"/>
    </source>
</evidence>
<dbReference type="SMART" id="SM01126">
    <property type="entry name" value="DDE_Tnp_IS1595"/>
    <property type="match status" value="1"/>
</dbReference>
<dbReference type="InterPro" id="IPR024442">
    <property type="entry name" value="Transposase_Zn_ribbon"/>
</dbReference>
<gene>
    <name evidence="3" type="ordered locus">RPB_3478</name>
</gene>
<protein>
    <submittedName>
        <fullName evidence="3">ISSpo8, transposase</fullName>
    </submittedName>
</protein>
<accession>Q2IUD7</accession>
<dbReference type="STRING" id="316058.RPB_3478"/>
<evidence type="ECO:0000313" key="3">
    <source>
        <dbReference type="EMBL" id="ABD08173.1"/>
    </source>
</evidence>
<dbReference type="OrthoDB" id="271821at2"/>
<dbReference type="HOGENOM" id="CLU_044348_1_2_5"/>
<sequence>MKSFLNAKHLQNEEAAYAWVEARIWPNGPVCPHCGGVDRISKMQGKSTRIGAYKCYQCRKPFTVKVGTIFESSHVPMHLWLQAIFLLSSSKKGISSNQLHRTLGCTLKTAWFISHRVREAMRDGGLAPMGGAGGIVEVDETYFGKTKEKKPSPQRKGRPFIHRGGGPSGKRAIVSLVERGGKVRSFHVENADKPTVVGIVTANVAKESRLHTDESRLYIGADQHFSSHETINHTAKEYARGDVTTNSVEGFFSIFKRGMKGVYQHCGENHLHRYLSEYDFRYNNRVALGVNDYERADRVLAGVVGKRLTYQTTR</sequence>